<keyword evidence="2" id="KW-1185">Reference proteome</keyword>
<organism evidence="1 2">
    <name type="scientific">Kistimonas scapharcae</name>
    <dbReference type="NCBI Taxonomy" id="1036133"/>
    <lineage>
        <taxon>Bacteria</taxon>
        <taxon>Pseudomonadati</taxon>
        <taxon>Pseudomonadota</taxon>
        <taxon>Gammaproteobacteria</taxon>
        <taxon>Oceanospirillales</taxon>
        <taxon>Endozoicomonadaceae</taxon>
        <taxon>Kistimonas</taxon>
    </lineage>
</organism>
<proteinExistence type="predicted"/>
<evidence type="ECO:0000313" key="1">
    <source>
        <dbReference type="EMBL" id="GAA4649003.1"/>
    </source>
</evidence>
<accession>A0ABP8UYK4</accession>
<dbReference type="RefSeq" id="WP_345194750.1">
    <property type="nucleotide sequence ID" value="NZ_BAABFL010000117.1"/>
</dbReference>
<dbReference type="EMBL" id="BAABFL010000117">
    <property type="protein sequence ID" value="GAA4649003.1"/>
    <property type="molecule type" value="Genomic_DNA"/>
</dbReference>
<protein>
    <submittedName>
        <fullName evidence="1">Uncharacterized protein</fullName>
    </submittedName>
</protein>
<reference evidence="2" key="1">
    <citation type="journal article" date="2019" name="Int. J. Syst. Evol. Microbiol.">
        <title>The Global Catalogue of Microorganisms (GCM) 10K type strain sequencing project: providing services to taxonomists for standard genome sequencing and annotation.</title>
        <authorList>
            <consortium name="The Broad Institute Genomics Platform"/>
            <consortium name="The Broad Institute Genome Sequencing Center for Infectious Disease"/>
            <person name="Wu L."/>
            <person name="Ma J."/>
        </authorList>
    </citation>
    <scope>NUCLEOTIDE SEQUENCE [LARGE SCALE GENOMIC DNA]</scope>
    <source>
        <strain evidence="2">JCM 17805</strain>
    </source>
</reference>
<name>A0ABP8UYK4_9GAMM</name>
<comment type="caution">
    <text evidence="1">The sequence shown here is derived from an EMBL/GenBank/DDBJ whole genome shotgun (WGS) entry which is preliminary data.</text>
</comment>
<gene>
    <name evidence="1" type="ORF">GCM10023116_12770</name>
</gene>
<dbReference type="Proteomes" id="UP001500604">
    <property type="component" value="Unassembled WGS sequence"/>
</dbReference>
<sequence>MTIQQSVSSNAFTLFSFVALLLLPDTSLTANPYQLAMQPATAPAYNDSQSYCERRRLERQRDINNNPNIDLRIPLRQTGDANCFTPAENLYFVSLVTAQDELGKNAPWYDNMSVKTRKKAELACQVMGYGEGPLSMSYEDCIDERFLELMEPYNDEYREESSIYINKRNRRSEDIVKQCVTAFHQNLPQLPRQIQFPLAYYDKKLHSYPAWYFEGRLDDEAWIESMQETRASDVVIDALGEQCPGDMVFWLYLSG</sequence>
<evidence type="ECO:0000313" key="2">
    <source>
        <dbReference type="Proteomes" id="UP001500604"/>
    </source>
</evidence>